<dbReference type="InterPro" id="IPR027417">
    <property type="entry name" value="P-loop_NTPase"/>
</dbReference>
<keyword evidence="13" id="KW-1185">Reference proteome</keyword>
<dbReference type="Proteomes" id="UP000245383">
    <property type="component" value="Unassembled WGS sequence"/>
</dbReference>
<dbReference type="PROSITE" id="PS00674">
    <property type="entry name" value="AAA"/>
    <property type="match status" value="1"/>
</dbReference>
<dbReference type="PANTHER" id="PTHR23077">
    <property type="entry name" value="AAA-FAMILY ATPASE"/>
    <property type="match status" value="1"/>
</dbReference>
<dbReference type="GO" id="GO:0016887">
    <property type="term" value="F:ATP hydrolysis activity"/>
    <property type="evidence" value="ECO:0007669"/>
    <property type="project" value="InterPro"/>
</dbReference>
<dbReference type="Gene3D" id="3.40.50.300">
    <property type="entry name" value="P-loop containing nucleotide triphosphate hydrolases"/>
    <property type="match status" value="2"/>
</dbReference>
<accession>A0A2T9Y0B3</accession>
<feature type="domain" description="AAA+ ATPase" evidence="11">
    <location>
        <begin position="513"/>
        <end position="660"/>
    </location>
</feature>
<sequence>MNILRVNLKSLKSCFVNIPLEWANLLEQNYGIQGCMVLKISKKSSSFQAYLGWAGGISITQADHFLSKTFVENKFEINSTIEIDPDYAKAIGLSQNDHVIVEHVNSVQKCISVEMIPDNFDDWEMIELNAEKIEMNLLSQVKVVSKSQPILFWINDSVKIKLFASNSDPDDNVLLLDNDTELAIAPKIRKRFDNLLEKEQKFTKSKIDKIQLFRIFFSKDSDAPYATFSSFDAVSFLDTEHNLKQKNLNPNIDSNCTFSVKISTIFTEQKENTNNSDTNVPNVFLDKEQQNNESKKVSVGVWATSSNIVQPGIVVLNKAFAIANNLIMGQLIKAEKLNAQKYHDIANIQIIAKGNLDLKSDIKNQINSFFDIEKQTKFIISDGLVISTKKISQIKSQNNSGLCDFSNDNSEACTNDFLMFNIKNKTENSISAIKKNNDENPEPFYNNQPNMFIEIDPKDNTFNKFIDSINYKPINSETNENKNLSWPIVGIDNFLSELRFEVEDKLVSSMGGKITGIMVNGSAGTGKSKVLEHLKQATEDFPILTFSCFLSCSELLESKSNSKTRPKLSEILEKALTKCYLNAPFVLFLDDLDVILPSNEPKTQSSTEALIIIEKMLRLTTNSTSSCGVIIASSKSRDSVDAQLFNLGIFEKVFELPSLGKNERVQVLQTIAQNNTMKPCANINYASISYLTDGYTSGDLSVLYNRAVDEATVRFFESKEFDSKEYKFKDVVVEQDDIEIAISSYIPQQLRGIKLHKSNVKWSDIGSLYDVKRQLLETLELPTKYAALFNPTAPVANKSGKNKKPLSGLRLRSGILLYGYPGCGKTMLAGAVASECGLNFISVKGPELLNKYIGQSEQSVRDMFARAKAAKPCILFFDEFDSIAPKRGHDNTGVTDRVVNQFLTEMDGAEGLDGVYVLAATSRPDLIDSALLRPGRLDKALLCNMPDTKGRLDILAKHGEKMNISEQVDLSNYAKKLDNFSGADLQAFLYNAFLDSIKEATPYTTDSNVGITKKNTDLIFLFGDRNSAQTEEFNKNIERVYTEISDQTSGSNDENTKPSGMQIPKILHKHLESSLESTSASLNAAERRKFDKIYQDFIGERDGSKKKDVSKQKATLG</sequence>
<evidence type="ECO:0000256" key="7">
    <source>
        <dbReference type="ARBA" id="ARBA00023136"/>
    </source>
</evidence>
<dbReference type="GO" id="GO:0016558">
    <property type="term" value="P:protein import into peroxisome matrix"/>
    <property type="evidence" value="ECO:0007669"/>
    <property type="project" value="TreeGrafter"/>
</dbReference>
<keyword evidence="5" id="KW-0378">Hydrolase</keyword>
<dbReference type="SUPFAM" id="SSF54585">
    <property type="entry name" value="Cdc48 domain 2-like"/>
    <property type="match status" value="1"/>
</dbReference>
<dbReference type="GO" id="GO:0005829">
    <property type="term" value="C:cytosol"/>
    <property type="evidence" value="ECO:0007669"/>
    <property type="project" value="TreeGrafter"/>
</dbReference>
<dbReference type="EMBL" id="MBFR01000794">
    <property type="protein sequence ID" value="PVU85770.1"/>
    <property type="molecule type" value="Genomic_DNA"/>
</dbReference>
<dbReference type="AlphaFoldDB" id="A0A2T9Y0B3"/>
<gene>
    <name evidence="12" type="ORF">BB561_006901</name>
</gene>
<evidence type="ECO:0000256" key="2">
    <source>
        <dbReference type="ARBA" id="ARBA00006914"/>
    </source>
</evidence>
<keyword evidence="3" id="KW-0962">Peroxisome biogenesis</keyword>
<evidence type="ECO:0000256" key="8">
    <source>
        <dbReference type="ARBA" id="ARBA00032509"/>
    </source>
</evidence>
<reference evidence="12 13" key="1">
    <citation type="journal article" date="2018" name="MBio">
        <title>Comparative Genomics Reveals the Core Gene Toolbox for the Fungus-Insect Symbiosis.</title>
        <authorList>
            <person name="Wang Y."/>
            <person name="Stata M."/>
            <person name="Wang W."/>
            <person name="Stajich J.E."/>
            <person name="White M.M."/>
            <person name="Moncalvo J.M."/>
        </authorList>
    </citation>
    <scope>NUCLEOTIDE SEQUENCE [LARGE SCALE GENOMIC DNA]</scope>
    <source>
        <strain evidence="12 13">SWE-8-4</strain>
    </source>
</reference>
<comment type="catalytic activity">
    <reaction evidence="10">
        <text>ATP + H2O = ADP + phosphate + H(+)</text>
        <dbReference type="Rhea" id="RHEA:13065"/>
        <dbReference type="ChEBI" id="CHEBI:15377"/>
        <dbReference type="ChEBI" id="CHEBI:15378"/>
        <dbReference type="ChEBI" id="CHEBI:30616"/>
        <dbReference type="ChEBI" id="CHEBI:43474"/>
        <dbReference type="ChEBI" id="CHEBI:456216"/>
    </reaction>
    <physiologicalReaction direction="left-to-right" evidence="10">
        <dbReference type="Rhea" id="RHEA:13066"/>
    </physiologicalReaction>
</comment>
<dbReference type="InterPro" id="IPR009010">
    <property type="entry name" value="Asp_de-COase-like_dom_sf"/>
</dbReference>
<keyword evidence="7" id="KW-0472">Membrane</keyword>
<evidence type="ECO:0000256" key="10">
    <source>
        <dbReference type="ARBA" id="ARBA00048778"/>
    </source>
</evidence>
<name>A0A2T9Y0B3_9FUNG</name>
<evidence type="ECO:0000313" key="13">
    <source>
        <dbReference type="Proteomes" id="UP000245383"/>
    </source>
</evidence>
<dbReference type="InterPro" id="IPR003959">
    <property type="entry name" value="ATPase_AAA_core"/>
</dbReference>
<evidence type="ECO:0000256" key="5">
    <source>
        <dbReference type="ARBA" id="ARBA00022801"/>
    </source>
</evidence>
<dbReference type="Gene3D" id="2.40.40.20">
    <property type="match status" value="1"/>
</dbReference>
<comment type="subcellular location">
    <subcellularLocation>
        <location evidence="1">Membrane</location>
    </subcellularLocation>
</comment>
<evidence type="ECO:0000256" key="3">
    <source>
        <dbReference type="ARBA" id="ARBA00022593"/>
    </source>
</evidence>
<evidence type="ECO:0000256" key="4">
    <source>
        <dbReference type="ARBA" id="ARBA00022741"/>
    </source>
</evidence>
<dbReference type="InterPro" id="IPR015342">
    <property type="entry name" value="PEX1-N_C-lobe"/>
</dbReference>
<proteinExistence type="inferred from homology"/>
<evidence type="ECO:0000313" key="12">
    <source>
        <dbReference type="EMBL" id="PVU85770.1"/>
    </source>
</evidence>
<dbReference type="InterPro" id="IPR029067">
    <property type="entry name" value="CDC48_domain_2-like_sf"/>
</dbReference>
<feature type="domain" description="AAA+ ATPase" evidence="11">
    <location>
        <begin position="811"/>
        <end position="946"/>
    </location>
</feature>
<dbReference type="InterPro" id="IPR003593">
    <property type="entry name" value="AAA+_ATPase"/>
</dbReference>
<dbReference type="STRING" id="133385.A0A2T9Y0B3"/>
<dbReference type="GO" id="GO:0005778">
    <property type="term" value="C:peroxisomal membrane"/>
    <property type="evidence" value="ECO:0007669"/>
    <property type="project" value="TreeGrafter"/>
</dbReference>
<dbReference type="Pfam" id="PF00004">
    <property type="entry name" value="AAA"/>
    <property type="match status" value="2"/>
</dbReference>
<evidence type="ECO:0000259" key="11">
    <source>
        <dbReference type="SMART" id="SM00382"/>
    </source>
</evidence>
<dbReference type="SUPFAM" id="SSF50692">
    <property type="entry name" value="ADC-like"/>
    <property type="match status" value="1"/>
</dbReference>
<dbReference type="GO" id="GO:0005524">
    <property type="term" value="F:ATP binding"/>
    <property type="evidence" value="ECO:0007669"/>
    <property type="project" value="UniProtKB-KW"/>
</dbReference>
<evidence type="ECO:0000256" key="1">
    <source>
        <dbReference type="ARBA" id="ARBA00004370"/>
    </source>
</evidence>
<dbReference type="InterPro" id="IPR050168">
    <property type="entry name" value="AAA_ATPase_domain"/>
</dbReference>
<evidence type="ECO:0000256" key="9">
    <source>
        <dbReference type="ARBA" id="ARBA00034532"/>
    </source>
</evidence>
<keyword evidence="6" id="KW-0067">ATP-binding</keyword>
<dbReference type="OrthoDB" id="2187at2759"/>
<comment type="caution">
    <text evidence="12">The sequence shown here is derived from an EMBL/GenBank/DDBJ whole genome shotgun (WGS) entry which is preliminary data.</text>
</comment>
<dbReference type="SUPFAM" id="SSF52540">
    <property type="entry name" value="P-loop containing nucleoside triphosphate hydrolases"/>
    <property type="match status" value="2"/>
</dbReference>
<evidence type="ECO:0000256" key="6">
    <source>
        <dbReference type="ARBA" id="ARBA00022840"/>
    </source>
</evidence>
<dbReference type="InterPro" id="IPR003960">
    <property type="entry name" value="ATPase_AAA_CS"/>
</dbReference>
<dbReference type="CDD" id="cd19526">
    <property type="entry name" value="RecA-like_PEX1_r2"/>
    <property type="match status" value="1"/>
</dbReference>
<protein>
    <recommendedName>
        <fullName evidence="9">Peroxisomal ATPase PEX1</fullName>
    </recommendedName>
    <alternativeName>
        <fullName evidence="8">Peroxin-1</fullName>
    </alternativeName>
</protein>
<dbReference type="SMART" id="SM00382">
    <property type="entry name" value="AAA"/>
    <property type="match status" value="2"/>
</dbReference>
<dbReference type="Pfam" id="PF09262">
    <property type="entry name" value="PEX-1N"/>
    <property type="match status" value="1"/>
</dbReference>
<dbReference type="Gene3D" id="3.10.330.10">
    <property type="match status" value="1"/>
</dbReference>
<dbReference type="FunFam" id="3.40.50.300:FF:000149">
    <property type="entry name" value="Nuclear valosin-containing protein-like"/>
    <property type="match status" value="1"/>
</dbReference>
<comment type="similarity">
    <text evidence="2">Belongs to the AAA ATPase family.</text>
</comment>
<keyword evidence="4" id="KW-0547">Nucleotide-binding</keyword>
<organism evidence="12 13">
    <name type="scientific">Smittium simulii</name>
    <dbReference type="NCBI Taxonomy" id="133385"/>
    <lineage>
        <taxon>Eukaryota</taxon>
        <taxon>Fungi</taxon>
        <taxon>Fungi incertae sedis</taxon>
        <taxon>Zoopagomycota</taxon>
        <taxon>Kickxellomycotina</taxon>
        <taxon>Harpellomycetes</taxon>
        <taxon>Harpellales</taxon>
        <taxon>Legeriomycetaceae</taxon>
        <taxon>Smittium</taxon>
    </lineage>
</organism>
<dbReference type="PANTHER" id="PTHR23077:SF12">
    <property type="entry name" value="PEROXISOMAL ATPASE PEX1"/>
    <property type="match status" value="1"/>
</dbReference>
<dbReference type="Gene3D" id="1.10.8.60">
    <property type="match status" value="2"/>
</dbReference>